<gene>
    <name evidence="1" type="ORF">GCM10009809_29830</name>
</gene>
<comment type="caution">
    <text evidence="1">The sequence shown here is derived from an EMBL/GenBank/DDBJ whole genome shotgun (WGS) entry which is preliminary data.</text>
</comment>
<name>A0ABP4VTS1_9MICO</name>
<dbReference type="EMBL" id="BAAAPM010000005">
    <property type="protein sequence ID" value="GAA1732365.1"/>
    <property type="molecule type" value="Genomic_DNA"/>
</dbReference>
<accession>A0ABP4VTS1</accession>
<organism evidence="1 2">
    <name type="scientific">Isoptericola hypogeus</name>
    <dbReference type="NCBI Taxonomy" id="300179"/>
    <lineage>
        <taxon>Bacteria</taxon>
        <taxon>Bacillati</taxon>
        <taxon>Actinomycetota</taxon>
        <taxon>Actinomycetes</taxon>
        <taxon>Micrococcales</taxon>
        <taxon>Promicromonosporaceae</taxon>
        <taxon>Isoptericola</taxon>
    </lineage>
</organism>
<evidence type="ECO:0000313" key="2">
    <source>
        <dbReference type="Proteomes" id="UP001501138"/>
    </source>
</evidence>
<sequence>MMWNSTMRYMTNANHQSMSQNQSMKLSTRLPSLQVGAVCVAALTAACAAGPPRVVTQSA</sequence>
<protein>
    <submittedName>
        <fullName evidence="1">Uncharacterized protein</fullName>
    </submittedName>
</protein>
<evidence type="ECO:0000313" key="1">
    <source>
        <dbReference type="EMBL" id="GAA1732365.1"/>
    </source>
</evidence>
<proteinExistence type="predicted"/>
<dbReference type="Proteomes" id="UP001501138">
    <property type="component" value="Unassembled WGS sequence"/>
</dbReference>
<reference evidence="2" key="1">
    <citation type="journal article" date="2019" name="Int. J. Syst. Evol. Microbiol.">
        <title>The Global Catalogue of Microorganisms (GCM) 10K type strain sequencing project: providing services to taxonomists for standard genome sequencing and annotation.</title>
        <authorList>
            <consortium name="The Broad Institute Genomics Platform"/>
            <consortium name="The Broad Institute Genome Sequencing Center for Infectious Disease"/>
            <person name="Wu L."/>
            <person name="Ma J."/>
        </authorList>
    </citation>
    <scope>NUCLEOTIDE SEQUENCE [LARGE SCALE GENOMIC DNA]</scope>
    <source>
        <strain evidence="2">JCM 15589</strain>
    </source>
</reference>
<keyword evidence="2" id="KW-1185">Reference proteome</keyword>